<dbReference type="Proteomes" id="UP000799424">
    <property type="component" value="Unassembled WGS sequence"/>
</dbReference>
<comment type="subcellular location">
    <subcellularLocation>
        <location evidence="2">Endoplasmic reticulum</location>
    </subcellularLocation>
    <subcellularLocation>
        <location evidence="3">Membrane</location>
    </subcellularLocation>
    <subcellularLocation>
        <location evidence="1">Mitochondrion</location>
    </subcellularLocation>
</comment>
<keyword evidence="5" id="KW-0496">Mitochondrion</keyword>
<dbReference type="Gene3D" id="3.40.50.300">
    <property type="entry name" value="P-loop containing nucleotide triphosphate hydrolases"/>
    <property type="match status" value="1"/>
</dbReference>
<sequence length="627" mass="69118">MRRRLLDLRSKKSKTKAAAGCSTSSASAEPAAAVAHGLQVVAEGTNPTVEHNVQQQELTPGQTSKRPIIFVAHSLGGIVVKSVTTGALEEHRSIKLSAYGVMFIGTPHQGGSGVAFGRLMVNVASVFVAADDGLLRHLERDSEWLQQQLGQYGPISGDFIVPRASAVVPGAANSEPIAIHADHINMVKFGSKSDSGYQTVLGHLQLIVARAGDSIRRQWDREDRLIAVDSNEPIASFTHFVSRGEELNKIYKKLQYDGTRKIAVVHSLGGIGKTQLALAYVQRHKKEYSAVFWVNSTSEDTLKQGYAAAARRIYREHLSLMHLKAMAGSGDVDEEAEAGAIVITTRSSQLQLGSAVAVQKLQDIEHGLEILSHTSKRSRLNKDTAACALAENFADYLRLYEASWLRLQQTTPQLLLYEDRALYSTWNVSLDHVKQQSELAAKLLQLWAYFDNQDVWFELLRECQRDGPEWFSELTKDMLSFNKAVRVLSDHALVEADALFRADSVESRGYSMHSCVHAWTLHVVNEGWGRSMARLALNCVERHVPISNGPLFWVTQQRLVRHANQCQGIISAGLAGQDSEDDEESVFAAVHGLGILYADLGRLDKAEKMYQRALQGCEKAWGCKGPG</sequence>
<keyword evidence="4" id="KW-0256">Endoplasmic reticulum</keyword>
<dbReference type="AlphaFoldDB" id="A0A6A7A376"/>
<proteinExistence type="predicted"/>
<dbReference type="InterPro" id="IPR019734">
    <property type="entry name" value="TPR_rpt"/>
</dbReference>
<evidence type="ECO:0000256" key="5">
    <source>
        <dbReference type="ARBA" id="ARBA00023128"/>
    </source>
</evidence>
<evidence type="ECO:0000313" key="9">
    <source>
        <dbReference type="EMBL" id="KAF2827167.1"/>
    </source>
</evidence>
<evidence type="ECO:0000256" key="3">
    <source>
        <dbReference type="ARBA" id="ARBA00004370"/>
    </source>
</evidence>
<evidence type="ECO:0000256" key="2">
    <source>
        <dbReference type="ARBA" id="ARBA00004240"/>
    </source>
</evidence>
<feature type="compositionally biased region" description="Basic and acidic residues" evidence="8">
    <location>
        <begin position="1"/>
        <end position="10"/>
    </location>
</feature>
<name>A0A6A7A376_9PLEO</name>
<dbReference type="GO" id="GO:0005783">
    <property type="term" value="C:endoplasmic reticulum"/>
    <property type="evidence" value="ECO:0007669"/>
    <property type="project" value="UniProtKB-SubCell"/>
</dbReference>
<evidence type="ECO:0000256" key="6">
    <source>
        <dbReference type="ARBA" id="ARBA00023136"/>
    </source>
</evidence>
<dbReference type="GO" id="GO:0005739">
    <property type="term" value="C:mitochondrion"/>
    <property type="evidence" value="ECO:0007669"/>
    <property type="project" value="UniProtKB-SubCell"/>
</dbReference>
<gene>
    <name evidence="9" type="ORF">CC86DRAFT_445243</name>
</gene>
<dbReference type="SUPFAM" id="SSF52540">
    <property type="entry name" value="P-loop containing nucleoside triphosphate hydrolases"/>
    <property type="match status" value="1"/>
</dbReference>
<evidence type="ECO:0000256" key="1">
    <source>
        <dbReference type="ARBA" id="ARBA00004173"/>
    </source>
</evidence>
<feature type="repeat" description="TPR" evidence="7">
    <location>
        <begin position="587"/>
        <end position="620"/>
    </location>
</feature>
<evidence type="ECO:0000256" key="8">
    <source>
        <dbReference type="SAM" id="MobiDB-lite"/>
    </source>
</evidence>
<dbReference type="GO" id="GO:0016020">
    <property type="term" value="C:membrane"/>
    <property type="evidence" value="ECO:0007669"/>
    <property type="project" value="UniProtKB-SubCell"/>
</dbReference>
<organism evidence="9 10">
    <name type="scientific">Ophiobolus disseminans</name>
    <dbReference type="NCBI Taxonomy" id="1469910"/>
    <lineage>
        <taxon>Eukaryota</taxon>
        <taxon>Fungi</taxon>
        <taxon>Dikarya</taxon>
        <taxon>Ascomycota</taxon>
        <taxon>Pezizomycotina</taxon>
        <taxon>Dothideomycetes</taxon>
        <taxon>Pleosporomycetidae</taxon>
        <taxon>Pleosporales</taxon>
        <taxon>Pleosporineae</taxon>
        <taxon>Phaeosphaeriaceae</taxon>
        <taxon>Ophiobolus</taxon>
    </lineage>
</organism>
<evidence type="ECO:0000256" key="4">
    <source>
        <dbReference type="ARBA" id="ARBA00022824"/>
    </source>
</evidence>
<reference evidence="9" key="1">
    <citation type="journal article" date="2020" name="Stud. Mycol.">
        <title>101 Dothideomycetes genomes: a test case for predicting lifestyles and emergence of pathogens.</title>
        <authorList>
            <person name="Haridas S."/>
            <person name="Albert R."/>
            <person name="Binder M."/>
            <person name="Bloem J."/>
            <person name="Labutti K."/>
            <person name="Salamov A."/>
            <person name="Andreopoulos B."/>
            <person name="Baker S."/>
            <person name="Barry K."/>
            <person name="Bills G."/>
            <person name="Bluhm B."/>
            <person name="Cannon C."/>
            <person name="Castanera R."/>
            <person name="Culley D."/>
            <person name="Daum C."/>
            <person name="Ezra D."/>
            <person name="Gonzalez J."/>
            <person name="Henrissat B."/>
            <person name="Kuo A."/>
            <person name="Liang C."/>
            <person name="Lipzen A."/>
            <person name="Lutzoni F."/>
            <person name="Magnuson J."/>
            <person name="Mondo S."/>
            <person name="Nolan M."/>
            <person name="Ohm R."/>
            <person name="Pangilinan J."/>
            <person name="Park H.-J."/>
            <person name="Ramirez L."/>
            <person name="Alfaro M."/>
            <person name="Sun H."/>
            <person name="Tritt A."/>
            <person name="Yoshinaga Y."/>
            <person name="Zwiers L.-H."/>
            <person name="Turgeon B."/>
            <person name="Goodwin S."/>
            <person name="Spatafora J."/>
            <person name="Crous P."/>
            <person name="Grigoriev I."/>
        </authorList>
    </citation>
    <scope>NUCLEOTIDE SEQUENCE</scope>
    <source>
        <strain evidence="9">CBS 113818</strain>
    </source>
</reference>
<dbReference type="InterPro" id="IPR052374">
    <property type="entry name" value="SERAC1"/>
</dbReference>
<dbReference type="InterPro" id="IPR029058">
    <property type="entry name" value="AB_hydrolase_fold"/>
</dbReference>
<keyword evidence="6" id="KW-0472">Membrane</keyword>
<dbReference type="EMBL" id="MU006224">
    <property type="protein sequence ID" value="KAF2827167.1"/>
    <property type="molecule type" value="Genomic_DNA"/>
</dbReference>
<dbReference type="PROSITE" id="PS50005">
    <property type="entry name" value="TPR"/>
    <property type="match status" value="1"/>
</dbReference>
<feature type="region of interest" description="Disordered" evidence="8">
    <location>
        <begin position="1"/>
        <end position="23"/>
    </location>
</feature>
<dbReference type="InterPro" id="IPR011990">
    <property type="entry name" value="TPR-like_helical_dom_sf"/>
</dbReference>
<keyword evidence="10" id="KW-1185">Reference proteome</keyword>
<accession>A0A6A7A376</accession>
<evidence type="ECO:0000256" key="7">
    <source>
        <dbReference type="PROSITE-ProRule" id="PRU00339"/>
    </source>
</evidence>
<dbReference type="Gene3D" id="1.25.40.10">
    <property type="entry name" value="Tetratricopeptide repeat domain"/>
    <property type="match status" value="1"/>
</dbReference>
<keyword evidence="7" id="KW-0802">TPR repeat</keyword>
<dbReference type="InterPro" id="IPR027417">
    <property type="entry name" value="P-loop_NTPase"/>
</dbReference>
<dbReference type="OrthoDB" id="674604at2759"/>
<protein>
    <submittedName>
        <fullName evidence="9">Uncharacterized protein</fullName>
    </submittedName>
</protein>
<dbReference type="PANTHER" id="PTHR48182">
    <property type="entry name" value="PROTEIN SERAC1"/>
    <property type="match status" value="1"/>
</dbReference>
<dbReference type="Gene3D" id="3.40.50.1820">
    <property type="entry name" value="alpha/beta hydrolase"/>
    <property type="match status" value="1"/>
</dbReference>
<dbReference type="PANTHER" id="PTHR48182:SF2">
    <property type="entry name" value="PROTEIN SERAC1"/>
    <property type="match status" value="1"/>
</dbReference>
<evidence type="ECO:0000313" key="10">
    <source>
        <dbReference type="Proteomes" id="UP000799424"/>
    </source>
</evidence>
<dbReference type="SUPFAM" id="SSF53474">
    <property type="entry name" value="alpha/beta-Hydrolases"/>
    <property type="match status" value="1"/>
</dbReference>